<sequence>MKKLFVLDASGFIFRAYFALPEMKNPEGLGTQAVFGFIRSVNKLIKEFSPEYMVAVFDGPNNKQSRQEIYPDYKSNRKKKFEDIPGQIALVKKYCSLIGLAYLEKESVEADDVIASVAKQAILEDYEVCICTSDKDLLQLVDHHIVVWNPWKDQGVIGVQQIVDHYGIPPNNIPDYLALVGDASDNIPGVPGCGPKRATTLLQQFGSIEGLLENLKEVKGLSQTMLSERRETLELSKKLALLDCNISIPLPIQSLTFPQSIINQEELIHFYIQQGFKTLVTSKQTTFSKVDVEIVKDIESLANILELFRSGSVAFAAAYVGKHLPSLQPQGLALAQGSNTFFISLENENTPIINLLKSFFLREDLDFYGYNIKRDCHALRNVGIVIREISCDLALAEHLINGGSKTSLQSLLVNHGLTQDAHRFAKEWGNLGLPISCLPEQPEQYFGELVSYLPLLRESILEKVNHKGLTHILREIEMPLEKILFSMERTGMPVDIEELAILEEILEIELATLTEEIFHLSGKPFNIKSPKQLSDVLYNQLGLRPIDKAKSTRAEILEALRGEHEIIEKILAFRTIEKLLSTYVKALPRQVNPITQRIHPSFDQIATVTGRLACRDPNLQNIPIRSDRGMLLRKAFRVNQKNNYFLSADYSQIELRFLAHFSQDESLKIAFESGEDVHVFTASQVFRTPLEEVSKQQRIQAKTVNFGIVYGQQAFGLAKVLKISIAEAQELIQAYFSRYPGVARFVEETIEQAAQDLRVTTMLGRERIIDNWNEFPGSRAASGRFAVNTRIQGSAAELIKLAMINISQIMEREKMKSRLLLQIHDELLFEVPQEEMEIMQLLVKEKMESAMTLSVPIAVNILIGKNWAEC</sequence>
<dbReference type="SMART" id="SM00279">
    <property type="entry name" value="HhH2"/>
    <property type="match status" value="1"/>
</dbReference>
<dbReference type="KEGG" id="csee:C10C_0574"/>
<proteinExistence type="inferred from homology"/>
<dbReference type="SMART" id="SM00474">
    <property type="entry name" value="35EXOc"/>
    <property type="match status" value="1"/>
</dbReference>
<dbReference type="CDD" id="cd08637">
    <property type="entry name" value="DNA_pol_A_pol_I_C"/>
    <property type="match status" value="1"/>
</dbReference>
<dbReference type="InterPro" id="IPR018320">
    <property type="entry name" value="DNA_polymerase_1"/>
</dbReference>
<dbReference type="InterPro" id="IPR036279">
    <property type="entry name" value="5-3_exonuclease_C_sf"/>
</dbReference>
<dbReference type="Pfam" id="PF01367">
    <property type="entry name" value="5_3_exonuc"/>
    <property type="match status" value="1"/>
</dbReference>
<dbReference type="CDD" id="cd09898">
    <property type="entry name" value="H3TH_53EXO"/>
    <property type="match status" value="1"/>
</dbReference>
<keyword evidence="8 16" id="KW-0227">DNA damage</keyword>
<name>A0A2R8FBM9_9CHLA</name>
<evidence type="ECO:0000256" key="10">
    <source>
        <dbReference type="ARBA" id="ARBA00022839"/>
    </source>
</evidence>
<dbReference type="InterPro" id="IPR020045">
    <property type="entry name" value="DNA_polI_H3TH"/>
</dbReference>
<dbReference type="Gene3D" id="3.40.50.1010">
    <property type="entry name" value="5'-nuclease"/>
    <property type="match status" value="1"/>
</dbReference>
<evidence type="ECO:0000256" key="5">
    <source>
        <dbReference type="ARBA" id="ARBA00022695"/>
    </source>
</evidence>
<keyword evidence="10 20" id="KW-0269">Exonuclease</keyword>
<dbReference type="PRINTS" id="PR00868">
    <property type="entry name" value="DNAPOLI"/>
</dbReference>
<dbReference type="OrthoDB" id="9806424at2"/>
<feature type="domain" description="DNA-directed DNA polymerase family A palm" evidence="19">
    <location>
        <begin position="629"/>
        <end position="835"/>
    </location>
</feature>
<dbReference type="Gene3D" id="1.20.1060.10">
    <property type="entry name" value="Taq DNA Polymerase, Chain T, domain 4"/>
    <property type="match status" value="1"/>
</dbReference>
<dbReference type="CDD" id="cd09859">
    <property type="entry name" value="PIN_53EXO"/>
    <property type="match status" value="1"/>
</dbReference>
<evidence type="ECO:0000313" key="21">
    <source>
        <dbReference type="Proteomes" id="UP000244926"/>
    </source>
</evidence>
<dbReference type="SUPFAM" id="SSF47807">
    <property type="entry name" value="5' to 3' exonuclease, C-terminal subdomain"/>
    <property type="match status" value="1"/>
</dbReference>
<dbReference type="Gene3D" id="3.30.70.370">
    <property type="match status" value="1"/>
</dbReference>
<evidence type="ECO:0000256" key="6">
    <source>
        <dbReference type="ARBA" id="ARBA00022705"/>
    </source>
</evidence>
<comment type="similarity">
    <text evidence="1 16">Belongs to the DNA polymerase type-A family.</text>
</comment>
<dbReference type="Pfam" id="PF02739">
    <property type="entry name" value="5_3_exonuc_N"/>
    <property type="match status" value="1"/>
</dbReference>
<evidence type="ECO:0000259" key="19">
    <source>
        <dbReference type="SMART" id="SM00482"/>
    </source>
</evidence>
<evidence type="ECO:0000256" key="7">
    <source>
        <dbReference type="ARBA" id="ARBA00022722"/>
    </source>
</evidence>
<evidence type="ECO:0000256" key="11">
    <source>
        <dbReference type="ARBA" id="ARBA00022932"/>
    </source>
</evidence>
<keyword evidence="13 16" id="KW-0234">DNA repair</keyword>
<dbReference type="InterPro" id="IPR036397">
    <property type="entry name" value="RNaseH_sf"/>
</dbReference>
<keyword evidence="9" id="KW-0378">Hydrolase</keyword>
<dbReference type="SMART" id="SM00482">
    <property type="entry name" value="POLAc"/>
    <property type="match status" value="1"/>
</dbReference>
<gene>
    <name evidence="16 20" type="primary">polA</name>
    <name evidence="20" type="ORF">C10C_0574</name>
</gene>
<reference evidence="21" key="1">
    <citation type="submission" date="2017-11" db="EMBL/GenBank/DDBJ databases">
        <authorList>
            <person name="Seth-Smith MB H."/>
        </authorList>
    </citation>
    <scope>NUCLEOTIDE SEQUENCE [LARGE SCALE GENOMIC DNA]</scope>
</reference>
<dbReference type="PANTHER" id="PTHR10133:SF27">
    <property type="entry name" value="DNA POLYMERASE NU"/>
    <property type="match status" value="1"/>
</dbReference>
<evidence type="ECO:0000256" key="9">
    <source>
        <dbReference type="ARBA" id="ARBA00022801"/>
    </source>
</evidence>
<evidence type="ECO:0000256" key="16">
    <source>
        <dbReference type="RuleBase" id="RU004460"/>
    </source>
</evidence>
<dbReference type="GO" id="GO:0003887">
    <property type="term" value="F:DNA-directed DNA polymerase activity"/>
    <property type="evidence" value="ECO:0007669"/>
    <property type="project" value="UniProtKB-UniRule"/>
</dbReference>
<dbReference type="CDD" id="cd06140">
    <property type="entry name" value="DNA_polA_I_Bacillus_like_exo"/>
    <property type="match status" value="1"/>
</dbReference>
<evidence type="ECO:0000259" key="18">
    <source>
        <dbReference type="SMART" id="SM00475"/>
    </source>
</evidence>
<evidence type="ECO:0000256" key="13">
    <source>
        <dbReference type="ARBA" id="ARBA00023204"/>
    </source>
</evidence>
<dbReference type="Gene3D" id="1.10.150.20">
    <property type="entry name" value="5' to 3' exonuclease, C-terminal subdomain"/>
    <property type="match status" value="2"/>
</dbReference>
<dbReference type="EMBL" id="LT993738">
    <property type="protein sequence ID" value="SPN73732.1"/>
    <property type="molecule type" value="Genomic_DNA"/>
</dbReference>
<dbReference type="GO" id="GO:0008408">
    <property type="term" value="F:3'-5' exonuclease activity"/>
    <property type="evidence" value="ECO:0007669"/>
    <property type="project" value="InterPro"/>
</dbReference>
<dbReference type="FunFam" id="1.10.150.20:FF:000003">
    <property type="entry name" value="DNA polymerase I"/>
    <property type="match status" value="1"/>
</dbReference>
<dbReference type="FunFam" id="1.10.150.20:FF:000002">
    <property type="entry name" value="DNA polymerase I"/>
    <property type="match status" value="1"/>
</dbReference>
<keyword evidence="5 16" id="KW-0548">Nucleotidyltransferase</keyword>
<keyword evidence="11 16" id="KW-0239">DNA-directed DNA polymerase</keyword>
<evidence type="ECO:0000256" key="12">
    <source>
        <dbReference type="ARBA" id="ARBA00023125"/>
    </source>
</evidence>
<dbReference type="EC" id="2.7.7.7" evidence="2 15"/>
<dbReference type="InterPro" id="IPR029060">
    <property type="entry name" value="PIN-like_dom_sf"/>
</dbReference>
<evidence type="ECO:0000313" key="20">
    <source>
        <dbReference type="EMBL" id="SPN73732.1"/>
    </source>
</evidence>
<dbReference type="SMART" id="SM00475">
    <property type="entry name" value="53EXOc"/>
    <property type="match status" value="1"/>
</dbReference>
<dbReference type="Proteomes" id="UP000244926">
    <property type="component" value="Chromosome I"/>
</dbReference>
<keyword evidence="21" id="KW-1185">Reference proteome</keyword>
<dbReference type="SUPFAM" id="SSF88723">
    <property type="entry name" value="PIN domain-like"/>
    <property type="match status" value="1"/>
</dbReference>
<comment type="catalytic activity">
    <reaction evidence="14 16">
        <text>DNA(n) + a 2'-deoxyribonucleoside 5'-triphosphate = DNA(n+1) + diphosphate</text>
        <dbReference type="Rhea" id="RHEA:22508"/>
        <dbReference type="Rhea" id="RHEA-COMP:17339"/>
        <dbReference type="Rhea" id="RHEA-COMP:17340"/>
        <dbReference type="ChEBI" id="CHEBI:33019"/>
        <dbReference type="ChEBI" id="CHEBI:61560"/>
        <dbReference type="ChEBI" id="CHEBI:173112"/>
        <dbReference type="EC" id="2.7.7.7"/>
    </reaction>
</comment>
<dbReference type="GO" id="GO:0008409">
    <property type="term" value="F:5'-3' exonuclease activity"/>
    <property type="evidence" value="ECO:0007669"/>
    <property type="project" value="InterPro"/>
</dbReference>
<evidence type="ECO:0000256" key="8">
    <source>
        <dbReference type="ARBA" id="ARBA00022763"/>
    </source>
</evidence>
<dbReference type="InterPro" id="IPR020046">
    <property type="entry name" value="5-3_exonucl_a-hlix_arch_N"/>
</dbReference>
<evidence type="ECO:0000256" key="1">
    <source>
        <dbReference type="ARBA" id="ARBA00007705"/>
    </source>
</evidence>
<dbReference type="InterPro" id="IPR002298">
    <property type="entry name" value="DNA_polymerase_A"/>
</dbReference>
<evidence type="ECO:0000256" key="4">
    <source>
        <dbReference type="ARBA" id="ARBA00022679"/>
    </source>
</evidence>
<dbReference type="NCBIfam" id="TIGR00593">
    <property type="entry name" value="pola"/>
    <property type="match status" value="1"/>
</dbReference>
<keyword evidence="7" id="KW-0540">Nuclease</keyword>
<dbReference type="Gene3D" id="3.30.420.10">
    <property type="entry name" value="Ribonuclease H-like superfamily/Ribonuclease H"/>
    <property type="match status" value="1"/>
</dbReference>
<dbReference type="GO" id="GO:0006302">
    <property type="term" value="P:double-strand break repair"/>
    <property type="evidence" value="ECO:0007669"/>
    <property type="project" value="TreeGrafter"/>
</dbReference>
<dbReference type="InterPro" id="IPR002421">
    <property type="entry name" value="5-3_exonuclease"/>
</dbReference>
<dbReference type="InterPro" id="IPR001098">
    <property type="entry name" value="DNA-dir_DNA_pol_A_palm_dom"/>
</dbReference>
<dbReference type="InterPro" id="IPR008918">
    <property type="entry name" value="HhH2"/>
</dbReference>
<dbReference type="GO" id="GO:0003677">
    <property type="term" value="F:DNA binding"/>
    <property type="evidence" value="ECO:0007669"/>
    <property type="project" value="UniProtKB-UniRule"/>
</dbReference>
<keyword evidence="4 16" id="KW-0808">Transferase</keyword>
<dbReference type="InterPro" id="IPR012337">
    <property type="entry name" value="RNaseH-like_sf"/>
</dbReference>
<protein>
    <recommendedName>
        <fullName evidence="3 15">DNA polymerase I</fullName>
        <ecNumber evidence="2 15">2.7.7.7</ecNumber>
    </recommendedName>
</protein>
<dbReference type="PANTHER" id="PTHR10133">
    <property type="entry name" value="DNA POLYMERASE I"/>
    <property type="match status" value="1"/>
</dbReference>
<keyword evidence="12 16" id="KW-0238">DNA-binding</keyword>
<evidence type="ECO:0000256" key="3">
    <source>
        <dbReference type="ARBA" id="ARBA00020311"/>
    </source>
</evidence>
<keyword evidence="6 16" id="KW-0235">DNA replication</keyword>
<evidence type="ECO:0000259" key="17">
    <source>
        <dbReference type="SMART" id="SM00474"/>
    </source>
</evidence>
<dbReference type="InterPro" id="IPR002562">
    <property type="entry name" value="3'-5'_exonuclease_dom"/>
</dbReference>
<evidence type="ECO:0000256" key="14">
    <source>
        <dbReference type="ARBA" id="ARBA00049244"/>
    </source>
</evidence>
<evidence type="ECO:0000256" key="15">
    <source>
        <dbReference type="NCBIfam" id="TIGR00593"/>
    </source>
</evidence>
<dbReference type="InterPro" id="IPR043502">
    <property type="entry name" value="DNA/RNA_pol_sf"/>
</dbReference>
<feature type="domain" description="5'-3' exonuclease" evidence="18">
    <location>
        <begin position="2"/>
        <end position="258"/>
    </location>
</feature>
<dbReference type="Pfam" id="PF00476">
    <property type="entry name" value="DNA_pol_A"/>
    <property type="match status" value="1"/>
</dbReference>
<dbReference type="GO" id="GO:0006261">
    <property type="term" value="P:DNA-templated DNA replication"/>
    <property type="evidence" value="ECO:0007669"/>
    <property type="project" value="UniProtKB-UniRule"/>
</dbReference>
<evidence type="ECO:0000256" key="2">
    <source>
        <dbReference type="ARBA" id="ARBA00012417"/>
    </source>
</evidence>
<organism evidence="20 21">
    <name type="scientific">Chlamydia serpentis</name>
    <dbReference type="NCBI Taxonomy" id="1967782"/>
    <lineage>
        <taxon>Bacteria</taxon>
        <taxon>Pseudomonadati</taxon>
        <taxon>Chlamydiota</taxon>
        <taxon>Chlamydiia</taxon>
        <taxon>Chlamydiales</taxon>
        <taxon>Chlamydiaceae</taxon>
        <taxon>Chlamydia/Chlamydophila group</taxon>
        <taxon>Chlamydia</taxon>
    </lineage>
</organism>
<dbReference type="SUPFAM" id="SSF53098">
    <property type="entry name" value="Ribonuclease H-like"/>
    <property type="match status" value="1"/>
</dbReference>
<feature type="domain" description="3'-5' exonuclease" evidence="17">
    <location>
        <begin position="292"/>
        <end position="465"/>
    </location>
</feature>
<accession>A0A2R8FBM9</accession>
<dbReference type="NCBIfam" id="NF004397">
    <property type="entry name" value="PRK05755.1"/>
    <property type="match status" value="1"/>
</dbReference>
<dbReference type="AlphaFoldDB" id="A0A2R8FBM9"/>
<dbReference type="SUPFAM" id="SSF56672">
    <property type="entry name" value="DNA/RNA polymerases"/>
    <property type="match status" value="1"/>
</dbReference>
<dbReference type="RefSeq" id="WP_108896681.1">
    <property type="nucleotide sequence ID" value="NZ_LT993738.1"/>
</dbReference>